<name>A0A517MQZ1_9BACT</name>
<protein>
    <submittedName>
        <fullName evidence="1">Uncharacterized protein</fullName>
    </submittedName>
</protein>
<dbReference type="EMBL" id="CP036263">
    <property type="protein sequence ID" value="QDS97308.1"/>
    <property type="molecule type" value="Genomic_DNA"/>
</dbReference>
<dbReference type="Proteomes" id="UP000319852">
    <property type="component" value="Chromosome"/>
</dbReference>
<dbReference type="AlphaFoldDB" id="A0A517MQZ1"/>
<reference evidence="1 2" key="1">
    <citation type="submission" date="2019-02" db="EMBL/GenBank/DDBJ databases">
        <title>Deep-cultivation of Planctomycetes and their phenomic and genomic characterization uncovers novel biology.</title>
        <authorList>
            <person name="Wiegand S."/>
            <person name="Jogler M."/>
            <person name="Boedeker C."/>
            <person name="Pinto D."/>
            <person name="Vollmers J."/>
            <person name="Rivas-Marin E."/>
            <person name="Kohn T."/>
            <person name="Peeters S.H."/>
            <person name="Heuer A."/>
            <person name="Rast P."/>
            <person name="Oberbeckmann S."/>
            <person name="Bunk B."/>
            <person name="Jeske O."/>
            <person name="Meyerdierks A."/>
            <person name="Storesund J.E."/>
            <person name="Kallscheuer N."/>
            <person name="Luecker S."/>
            <person name="Lage O.M."/>
            <person name="Pohl T."/>
            <person name="Merkel B.J."/>
            <person name="Hornburger P."/>
            <person name="Mueller R.-W."/>
            <person name="Bruemmer F."/>
            <person name="Labrenz M."/>
            <person name="Spormann A.M."/>
            <person name="Op den Camp H."/>
            <person name="Overmann J."/>
            <person name="Amann R."/>
            <person name="Jetten M.S.M."/>
            <person name="Mascher T."/>
            <person name="Medema M.H."/>
            <person name="Devos D.P."/>
            <person name="Kaster A.-K."/>
            <person name="Ovreas L."/>
            <person name="Rohde M."/>
            <person name="Galperin M.Y."/>
            <person name="Jogler C."/>
        </authorList>
    </citation>
    <scope>NUCLEOTIDE SEQUENCE [LARGE SCALE GENOMIC DNA]</scope>
    <source>
        <strain evidence="1 2">HG15A2</strain>
    </source>
</reference>
<proteinExistence type="predicted"/>
<dbReference type="KEGG" id="amob:HG15A2_05690"/>
<accession>A0A517MQZ1</accession>
<sequence length="85" mass="9619">MPPFLRSISCSWPTSVSYKQISQPENRQTRVAATLRPLKGLPALAADSDKCRGRLRQEAWIDSTEHPEDLLCSAHRHFSLALFAR</sequence>
<evidence type="ECO:0000313" key="2">
    <source>
        <dbReference type="Proteomes" id="UP000319852"/>
    </source>
</evidence>
<keyword evidence="2" id="KW-1185">Reference proteome</keyword>
<gene>
    <name evidence="1" type="ORF">HG15A2_05690</name>
</gene>
<organism evidence="1 2">
    <name type="scientific">Adhaeretor mobilis</name>
    <dbReference type="NCBI Taxonomy" id="1930276"/>
    <lineage>
        <taxon>Bacteria</taxon>
        <taxon>Pseudomonadati</taxon>
        <taxon>Planctomycetota</taxon>
        <taxon>Planctomycetia</taxon>
        <taxon>Pirellulales</taxon>
        <taxon>Lacipirellulaceae</taxon>
        <taxon>Adhaeretor</taxon>
    </lineage>
</organism>
<evidence type="ECO:0000313" key="1">
    <source>
        <dbReference type="EMBL" id="QDS97308.1"/>
    </source>
</evidence>